<keyword evidence="1" id="KW-0812">Transmembrane</keyword>
<sequence>MDSVNGLPLHPLVVHIVVVMVPLAAVFAVLGVVWPAARRKLGIVTPIVAAIALAATPIATSAGESLEKKTPPSAVLERHTELGDQMIYFAAPLFVLAALWWVHTSAWFRENEWVAGRVPALTRGRSQTVITGVLAVLLVVDAVGAVVWVYRIGDAGARSVWGG</sequence>
<feature type="transmembrane region" description="Helical" evidence="1">
    <location>
        <begin position="129"/>
        <end position="150"/>
    </location>
</feature>
<name>A0AAU4K0Q3_9NOCA</name>
<dbReference type="Pfam" id="PF09990">
    <property type="entry name" value="DUF2231"/>
    <property type="match status" value="1"/>
</dbReference>
<dbReference type="RefSeq" id="WP_328857073.1">
    <property type="nucleotide sequence ID" value="NZ_CP108021.1"/>
</dbReference>
<dbReference type="KEGG" id="whr:OG579_18130"/>
<keyword evidence="1" id="KW-1133">Transmembrane helix</keyword>
<protein>
    <recommendedName>
        <fullName evidence="2">DUF2231 domain-containing protein</fullName>
    </recommendedName>
</protein>
<dbReference type="EMBL" id="CP108021">
    <property type="protein sequence ID" value="WUM19596.1"/>
    <property type="molecule type" value="Genomic_DNA"/>
</dbReference>
<organism evidence="3 4">
    <name type="scientific">Williamsia herbipolensis</name>
    <dbReference type="NCBI Taxonomy" id="1603258"/>
    <lineage>
        <taxon>Bacteria</taxon>
        <taxon>Bacillati</taxon>
        <taxon>Actinomycetota</taxon>
        <taxon>Actinomycetes</taxon>
        <taxon>Mycobacteriales</taxon>
        <taxon>Nocardiaceae</taxon>
        <taxon>Williamsia</taxon>
    </lineage>
</organism>
<evidence type="ECO:0000256" key="1">
    <source>
        <dbReference type="SAM" id="Phobius"/>
    </source>
</evidence>
<keyword evidence="4" id="KW-1185">Reference proteome</keyword>
<dbReference type="InterPro" id="IPR019251">
    <property type="entry name" value="DUF2231_TM"/>
</dbReference>
<feature type="transmembrane region" description="Helical" evidence="1">
    <location>
        <begin position="41"/>
        <end position="59"/>
    </location>
</feature>
<dbReference type="AlphaFoldDB" id="A0AAU4K0Q3"/>
<gene>
    <name evidence="3" type="ORF">OG579_18130</name>
</gene>
<dbReference type="Proteomes" id="UP001432128">
    <property type="component" value="Chromosome"/>
</dbReference>
<proteinExistence type="predicted"/>
<reference evidence="3 4" key="1">
    <citation type="submission" date="2022-10" db="EMBL/GenBank/DDBJ databases">
        <title>The complete genomes of actinobacterial strains from the NBC collection.</title>
        <authorList>
            <person name="Joergensen T.S."/>
            <person name="Alvarez Arevalo M."/>
            <person name="Sterndorff E.B."/>
            <person name="Faurdal D."/>
            <person name="Vuksanovic O."/>
            <person name="Mourched A.-S."/>
            <person name="Charusanti P."/>
            <person name="Shaw S."/>
            <person name="Blin K."/>
            <person name="Weber T."/>
        </authorList>
    </citation>
    <scope>NUCLEOTIDE SEQUENCE [LARGE SCALE GENOMIC DNA]</scope>
    <source>
        <strain evidence="3 4">NBC_00319</strain>
    </source>
</reference>
<keyword evidence="1" id="KW-0472">Membrane</keyword>
<feature type="transmembrane region" description="Helical" evidence="1">
    <location>
        <begin position="86"/>
        <end position="108"/>
    </location>
</feature>
<feature type="transmembrane region" description="Helical" evidence="1">
    <location>
        <begin position="12"/>
        <end position="34"/>
    </location>
</feature>
<accession>A0AAU4K0Q3</accession>
<evidence type="ECO:0000259" key="2">
    <source>
        <dbReference type="Pfam" id="PF09990"/>
    </source>
</evidence>
<feature type="domain" description="DUF2231" evidence="2">
    <location>
        <begin position="6"/>
        <end position="161"/>
    </location>
</feature>
<evidence type="ECO:0000313" key="3">
    <source>
        <dbReference type="EMBL" id="WUM19596.1"/>
    </source>
</evidence>
<evidence type="ECO:0000313" key="4">
    <source>
        <dbReference type="Proteomes" id="UP001432128"/>
    </source>
</evidence>